<gene>
    <name evidence="1" type="ORF">G2W53_014282</name>
</gene>
<dbReference type="Proteomes" id="UP000634136">
    <property type="component" value="Unassembled WGS sequence"/>
</dbReference>
<keyword evidence="2" id="KW-1185">Reference proteome</keyword>
<evidence type="ECO:0000313" key="1">
    <source>
        <dbReference type="EMBL" id="KAF7831949.1"/>
    </source>
</evidence>
<proteinExistence type="predicted"/>
<organism evidence="1 2">
    <name type="scientific">Senna tora</name>
    <dbReference type="NCBI Taxonomy" id="362788"/>
    <lineage>
        <taxon>Eukaryota</taxon>
        <taxon>Viridiplantae</taxon>
        <taxon>Streptophyta</taxon>
        <taxon>Embryophyta</taxon>
        <taxon>Tracheophyta</taxon>
        <taxon>Spermatophyta</taxon>
        <taxon>Magnoliopsida</taxon>
        <taxon>eudicotyledons</taxon>
        <taxon>Gunneridae</taxon>
        <taxon>Pentapetalae</taxon>
        <taxon>rosids</taxon>
        <taxon>fabids</taxon>
        <taxon>Fabales</taxon>
        <taxon>Fabaceae</taxon>
        <taxon>Caesalpinioideae</taxon>
        <taxon>Cassia clade</taxon>
        <taxon>Senna</taxon>
    </lineage>
</organism>
<evidence type="ECO:0000313" key="2">
    <source>
        <dbReference type="Proteomes" id="UP000634136"/>
    </source>
</evidence>
<sequence>MPQPPSLSPASPLYVAFTSVATVRRLRQRCHRTSPRLVLPSDSTVALDVAVSRFI</sequence>
<reference evidence="1" key="1">
    <citation type="submission" date="2020-09" db="EMBL/GenBank/DDBJ databases">
        <title>Genome-Enabled Discovery of Anthraquinone Biosynthesis in Senna tora.</title>
        <authorList>
            <person name="Kang S.-H."/>
            <person name="Pandey R.P."/>
            <person name="Lee C.-M."/>
            <person name="Sim J.-S."/>
            <person name="Jeong J.-T."/>
            <person name="Choi B.-S."/>
            <person name="Jung M."/>
            <person name="Ginzburg D."/>
            <person name="Zhao K."/>
            <person name="Won S.Y."/>
            <person name="Oh T.-J."/>
            <person name="Yu Y."/>
            <person name="Kim N.-H."/>
            <person name="Lee O.R."/>
            <person name="Lee T.-H."/>
            <person name="Bashyal P."/>
            <person name="Kim T.-S."/>
            <person name="Lee W.-H."/>
            <person name="Kawkins C."/>
            <person name="Kim C.-K."/>
            <person name="Kim J.S."/>
            <person name="Ahn B.O."/>
            <person name="Rhee S.Y."/>
            <person name="Sohng J.K."/>
        </authorList>
    </citation>
    <scope>NUCLEOTIDE SEQUENCE</scope>
    <source>
        <tissue evidence="1">Leaf</tissue>
    </source>
</reference>
<name>A0A834WTC9_9FABA</name>
<accession>A0A834WTC9</accession>
<comment type="caution">
    <text evidence="1">The sequence shown here is derived from an EMBL/GenBank/DDBJ whole genome shotgun (WGS) entry which is preliminary data.</text>
</comment>
<dbReference type="EMBL" id="JAAIUW010000005">
    <property type="protein sequence ID" value="KAF7831949.1"/>
    <property type="molecule type" value="Genomic_DNA"/>
</dbReference>
<dbReference type="AlphaFoldDB" id="A0A834WTC9"/>
<protein>
    <submittedName>
        <fullName evidence="1">Uncharacterized protein</fullName>
    </submittedName>
</protein>